<feature type="transmembrane region" description="Helical" evidence="1">
    <location>
        <begin position="140"/>
        <end position="158"/>
    </location>
</feature>
<comment type="caution">
    <text evidence="2">The sequence shown here is derived from an EMBL/GenBank/DDBJ whole genome shotgun (WGS) entry which is preliminary data.</text>
</comment>
<feature type="transmembrane region" description="Helical" evidence="1">
    <location>
        <begin position="249"/>
        <end position="267"/>
    </location>
</feature>
<gene>
    <name evidence="2" type="ORF">PECAL_1P23040</name>
</gene>
<evidence type="ECO:0000313" key="3">
    <source>
        <dbReference type="Proteomes" id="UP000789595"/>
    </source>
</evidence>
<sequence length="317" mass="34253">MLPTGSASGVDDDAAAPARRRAGVAASIMKQQSDPTPAAEDVPASTYARLERSVVAWLVADNVLYTFASLSKKSVRLPFLLMENLMFPICLSVCMLYAFGTLDSSAVRKRVVVIWVSFMLYQAVFSFIFCWVQGYPLARAVGITVFFVLIAAGFSWLIGIIRDELRALGSLDATRVKRLFEIMGIQLALVVVGATQGLGRGDMPRIVGTVTFSQSLTMAWFYSLAIFDVAGVDVAVAGTRLQLRPIEGAALFFTGTLVLAGFAAYVVSEQNDPSRKMAIAVFFVFAASMIGAYVSTARIVSAARRKRRSKVGDDLPA</sequence>
<feature type="transmembrane region" description="Helical" evidence="1">
    <location>
        <begin position="279"/>
        <end position="300"/>
    </location>
</feature>
<protein>
    <submittedName>
        <fullName evidence="2">Uncharacterized protein</fullName>
    </submittedName>
</protein>
<evidence type="ECO:0000313" key="2">
    <source>
        <dbReference type="EMBL" id="CAH0365844.1"/>
    </source>
</evidence>
<keyword evidence="1" id="KW-0812">Transmembrane</keyword>
<proteinExistence type="predicted"/>
<keyword evidence="1" id="KW-0472">Membrane</keyword>
<name>A0A8J2WST4_9STRA</name>
<feature type="transmembrane region" description="Helical" evidence="1">
    <location>
        <begin position="79"/>
        <end position="99"/>
    </location>
</feature>
<evidence type="ECO:0000256" key="1">
    <source>
        <dbReference type="SAM" id="Phobius"/>
    </source>
</evidence>
<feature type="transmembrane region" description="Helical" evidence="1">
    <location>
        <begin position="179"/>
        <end position="199"/>
    </location>
</feature>
<feature type="transmembrane region" description="Helical" evidence="1">
    <location>
        <begin position="219"/>
        <end position="237"/>
    </location>
</feature>
<reference evidence="2" key="1">
    <citation type="submission" date="2021-11" db="EMBL/GenBank/DDBJ databases">
        <authorList>
            <consortium name="Genoscope - CEA"/>
            <person name="William W."/>
        </authorList>
    </citation>
    <scope>NUCLEOTIDE SEQUENCE</scope>
</reference>
<dbReference type="Proteomes" id="UP000789595">
    <property type="component" value="Unassembled WGS sequence"/>
</dbReference>
<feature type="transmembrane region" description="Helical" evidence="1">
    <location>
        <begin position="111"/>
        <end position="134"/>
    </location>
</feature>
<dbReference type="AlphaFoldDB" id="A0A8J2WST4"/>
<organism evidence="2 3">
    <name type="scientific">Pelagomonas calceolata</name>
    <dbReference type="NCBI Taxonomy" id="35677"/>
    <lineage>
        <taxon>Eukaryota</taxon>
        <taxon>Sar</taxon>
        <taxon>Stramenopiles</taxon>
        <taxon>Ochrophyta</taxon>
        <taxon>Pelagophyceae</taxon>
        <taxon>Pelagomonadales</taxon>
        <taxon>Pelagomonadaceae</taxon>
        <taxon>Pelagomonas</taxon>
    </lineage>
</organism>
<keyword evidence="3" id="KW-1185">Reference proteome</keyword>
<keyword evidence="1" id="KW-1133">Transmembrane helix</keyword>
<dbReference type="EMBL" id="CAKKNE010000001">
    <property type="protein sequence ID" value="CAH0365844.1"/>
    <property type="molecule type" value="Genomic_DNA"/>
</dbReference>
<accession>A0A8J2WST4</accession>